<dbReference type="PANTHER" id="PTHR42855">
    <property type="entry name" value="ABC TRANSPORTER ATP-BINDING SUBUNIT"/>
    <property type="match status" value="1"/>
</dbReference>
<dbReference type="InterPro" id="IPR003439">
    <property type="entry name" value="ABC_transporter-like_ATP-bd"/>
</dbReference>
<dbReference type="Pfam" id="PF00005">
    <property type="entry name" value="ABC_tran"/>
    <property type="match status" value="2"/>
</dbReference>
<dbReference type="Gene3D" id="3.40.50.300">
    <property type="entry name" value="P-loop containing nucleotide triphosphate hydrolases"/>
    <property type="match status" value="2"/>
</dbReference>
<dbReference type="Proteomes" id="UP000437709">
    <property type="component" value="Unassembled WGS sequence"/>
</dbReference>
<dbReference type="PROSITE" id="PS00211">
    <property type="entry name" value="ABC_TRANSPORTER_1"/>
    <property type="match status" value="2"/>
</dbReference>
<comment type="caution">
    <text evidence="5">The sequence shown here is derived from an EMBL/GenBank/DDBJ whole genome shotgun (WGS) entry which is preliminary data.</text>
</comment>
<proteinExistence type="predicted"/>
<dbReference type="EMBL" id="WHPC01000014">
    <property type="protein sequence ID" value="MPV36559.1"/>
    <property type="molecule type" value="Genomic_DNA"/>
</dbReference>
<dbReference type="AlphaFoldDB" id="A0A6N7EEM7"/>
<dbReference type="PROSITE" id="PS50893">
    <property type="entry name" value="ABC_TRANSPORTER_2"/>
    <property type="match status" value="2"/>
</dbReference>
<accession>A0A6N7EEM7</accession>
<keyword evidence="2 5" id="KW-0067">ATP-binding</keyword>
<protein>
    <submittedName>
        <fullName evidence="5">ATP-binding cassette domain-containing protein</fullName>
    </submittedName>
</protein>
<dbReference type="SMART" id="SM00382">
    <property type="entry name" value="AAA"/>
    <property type="match status" value="2"/>
</dbReference>
<feature type="domain" description="ABC transporter" evidence="4">
    <location>
        <begin position="1"/>
        <end position="220"/>
    </location>
</feature>
<dbReference type="GO" id="GO:0005524">
    <property type="term" value="F:ATP binding"/>
    <property type="evidence" value="ECO:0007669"/>
    <property type="project" value="UniProtKB-KW"/>
</dbReference>
<reference evidence="5 6" key="1">
    <citation type="submission" date="2019-10" db="EMBL/GenBank/DDBJ databases">
        <title>Georgenia wutianyii sp. nov. and Georgenia yuyongxinii sp. nov. isolated from plateau pika (Ochotona curzoniae) in the Qinghai-Tibet plateau of China.</title>
        <authorList>
            <person name="Tian Z."/>
        </authorList>
    </citation>
    <scope>NUCLEOTIDE SEQUENCE [LARGE SCALE GENOMIC DNA]</scope>
    <source>
        <strain evidence="5 6">JCM 19765</strain>
    </source>
</reference>
<dbReference type="CDD" id="cd03221">
    <property type="entry name" value="ABCF_EF-3"/>
    <property type="match status" value="2"/>
</dbReference>
<keyword evidence="6" id="KW-1185">Reference proteome</keyword>
<evidence type="ECO:0000256" key="3">
    <source>
        <dbReference type="SAM" id="MobiDB-lite"/>
    </source>
</evidence>
<name>A0A6N7EEM7_9MICO</name>
<feature type="domain" description="ABC transporter" evidence="4">
    <location>
        <begin position="293"/>
        <end position="539"/>
    </location>
</feature>
<evidence type="ECO:0000256" key="2">
    <source>
        <dbReference type="ARBA" id="ARBA00022840"/>
    </source>
</evidence>
<feature type="region of interest" description="Disordered" evidence="3">
    <location>
        <begin position="536"/>
        <end position="580"/>
    </location>
</feature>
<dbReference type="InterPro" id="IPR003593">
    <property type="entry name" value="AAA+_ATPase"/>
</dbReference>
<evidence type="ECO:0000256" key="1">
    <source>
        <dbReference type="ARBA" id="ARBA00022741"/>
    </source>
</evidence>
<keyword evidence="1" id="KW-0547">Nucleotide-binding</keyword>
<dbReference type="InterPro" id="IPR051309">
    <property type="entry name" value="ABCF_ATPase"/>
</dbReference>
<feature type="compositionally biased region" description="Low complexity" evidence="3">
    <location>
        <begin position="559"/>
        <end position="574"/>
    </location>
</feature>
<sequence>MEGVGVVLGSRPILADLTLGLDDGMRVGVLGRNGAGKSTLLKLLAGSQQPDTGRVTRAGDTRVAVLDQADALPAGTRVRDVVHPGLDEHAWASQASVRDIHDGLLTDVGLDSDVATLSGGQRRRVALARVLTEDAEVLILDEPTNHLDVEGVDWLARHLKEHYRRGTGAMLVVTHDRWFLDAVCTKVWEVVPGHDGAAGRAPVAGHVETYDGGYAAYVLSRAERTRTAAVAEEKRNNLLRKELAWLRRGAPARTSKPKFRLDAAAALIADEPPPRDPLELTRMATARLGKDVLDVEDVTVTYPWRPGERPDGATSAVDGAGGVDASGDVEGRVVLDDVTWRLAPGERVGLVGVNGAGKSTLLRLLDGTQEPTTGRVRRGKTVQVRTLSQETHELDAVAGLRVIEAVEQVRGRVEVGGKELTAGQLVERLGFTRERAWTPVGDLSGGERRRLQLLRLLVAEPNVLLLDEPTNDLDTDTLAAVEDLLDGWPGTLVVVSHDRYLLERVTDHQVALLGDGRLRDLPGGIDQYLRLRHQSQDAARAAPSTGTRTATADGGSTRSPAAVAGAPPGSASPADQRAAKKEMARLERQLAKASARIENLHARLAEASAAGDVDTLTALAAETRAAELEHGSLEEEWLVAAEAAE</sequence>
<dbReference type="SUPFAM" id="SSF52540">
    <property type="entry name" value="P-loop containing nucleoside triphosphate hydrolases"/>
    <property type="match status" value="2"/>
</dbReference>
<feature type="region of interest" description="Disordered" evidence="3">
    <location>
        <begin position="304"/>
        <end position="323"/>
    </location>
</feature>
<dbReference type="OrthoDB" id="3239744at2"/>
<feature type="compositionally biased region" description="Polar residues" evidence="3">
    <location>
        <begin position="544"/>
        <end position="558"/>
    </location>
</feature>
<dbReference type="InterPro" id="IPR017871">
    <property type="entry name" value="ABC_transporter-like_CS"/>
</dbReference>
<evidence type="ECO:0000313" key="6">
    <source>
        <dbReference type="Proteomes" id="UP000437709"/>
    </source>
</evidence>
<evidence type="ECO:0000313" key="5">
    <source>
        <dbReference type="EMBL" id="MPV36559.1"/>
    </source>
</evidence>
<dbReference type="PANTHER" id="PTHR42855:SF1">
    <property type="entry name" value="ABC TRANSPORTER DOMAIN-CONTAINING PROTEIN"/>
    <property type="match status" value="1"/>
</dbReference>
<organism evidence="5 6">
    <name type="scientific">Georgenia subflava</name>
    <dbReference type="NCBI Taxonomy" id="1622177"/>
    <lineage>
        <taxon>Bacteria</taxon>
        <taxon>Bacillati</taxon>
        <taxon>Actinomycetota</taxon>
        <taxon>Actinomycetes</taxon>
        <taxon>Micrococcales</taxon>
        <taxon>Bogoriellaceae</taxon>
        <taxon>Georgenia</taxon>
    </lineage>
</organism>
<dbReference type="GO" id="GO:0016887">
    <property type="term" value="F:ATP hydrolysis activity"/>
    <property type="evidence" value="ECO:0007669"/>
    <property type="project" value="InterPro"/>
</dbReference>
<gene>
    <name evidence="5" type="ORF">GB881_05735</name>
</gene>
<dbReference type="InterPro" id="IPR027417">
    <property type="entry name" value="P-loop_NTPase"/>
</dbReference>
<evidence type="ECO:0000259" key="4">
    <source>
        <dbReference type="PROSITE" id="PS50893"/>
    </source>
</evidence>